<dbReference type="GO" id="GO:0051715">
    <property type="term" value="P:cytolysis in another organism"/>
    <property type="evidence" value="ECO:0007669"/>
    <property type="project" value="InterPro"/>
</dbReference>
<evidence type="ECO:0000313" key="6">
    <source>
        <dbReference type="EMBL" id="KAJ4948175.1"/>
    </source>
</evidence>
<evidence type="ECO:0000256" key="5">
    <source>
        <dbReference type="ARBA" id="ARBA00023331"/>
    </source>
</evidence>
<feature type="non-terminal residue" evidence="6">
    <location>
        <position position="1"/>
    </location>
</feature>
<comment type="caution">
    <text evidence="6">The sequence shown here is derived from an EMBL/GenBank/DDBJ whole genome shotgun (WGS) entry which is preliminary data.</text>
</comment>
<dbReference type="Pfam" id="PF06369">
    <property type="entry name" value="Anemone_cytotox"/>
    <property type="match status" value="1"/>
</dbReference>
<dbReference type="InterPro" id="IPR009104">
    <property type="entry name" value="Anemon_actinoporin-like"/>
</dbReference>
<keyword evidence="5" id="KW-0166">Nematocyst</keyword>
<evidence type="ECO:0000256" key="4">
    <source>
        <dbReference type="ARBA" id="ARBA00023298"/>
    </source>
</evidence>
<dbReference type="PANTHER" id="PTHR40388:SF1">
    <property type="entry name" value="BRYOPORIN"/>
    <property type="match status" value="1"/>
</dbReference>
<dbReference type="AlphaFoldDB" id="A0AAD6BMT4"/>
<dbReference type="InterPro" id="IPR015926">
    <property type="entry name" value="Cytolysin/lectin"/>
</dbReference>
<dbReference type="Proteomes" id="UP001219934">
    <property type="component" value="Unassembled WGS sequence"/>
</dbReference>
<comment type="subcellular location">
    <subcellularLocation>
        <location evidence="2">Nematocyst</location>
    </subcellularLocation>
    <subcellularLocation>
        <location evidence="1">Target cell membrane</location>
    </subcellularLocation>
</comment>
<dbReference type="EMBL" id="JAPTMU010000001">
    <property type="protein sequence ID" value="KAJ4948175.1"/>
    <property type="molecule type" value="Genomic_DNA"/>
</dbReference>
<dbReference type="Gene3D" id="2.60.270.20">
    <property type="entry name" value="Cytolysin/lectin"/>
    <property type="match status" value="1"/>
</dbReference>
<proteinExistence type="predicted"/>
<evidence type="ECO:0000256" key="3">
    <source>
        <dbReference type="ARBA" id="ARBA00022537"/>
    </source>
</evidence>
<dbReference type="GO" id="GO:0006812">
    <property type="term" value="P:monoatomic cation transport"/>
    <property type="evidence" value="ECO:0007669"/>
    <property type="project" value="InterPro"/>
</dbReference>
<protein>
    <submittedName>
        <fullName evidence="6">Uncharacterized protein</fullName>
    </submittedName>
</protein>
<sequence length="134" mass="14657">MFFIKQQQSASCTQLLITHQTRAIGAAAVMGSGRSCCIEIENECDYTFGNPRTYLYSGVCATPFPPTVAPGASGSAQFKKKPVLARGSIGVVTYDLLNNDTNQTAEEIAVMFHVPFDFNLYHNCYAVGLFDQRT</sequence>
<evidence type="ECO:0000256" key="1">
    <source>
        <dbReference type="ARBA" id="ARBA00004175"/>
    </source>
</evidence>
<keyword evidence="4" id="KW-1053">Target membrane</keyword>
<dbReference type="GO" id="GO:0046931">
    <property type="term" value="P:pore complex assembly"/>
    <property type="evidence" value="ECO:0007669"/>
    <property type="project" value="InterPro"/>
</dbReference>
<dbReference type="SUPFAM" id="SSF63724">
    <property type="entry name" value="Cytolysin/lectin"/>
    <property type="match status" value="1"/>
</dbReference>
<gene>
    <name evidence="6" type="ORF">JOQ06_019712</name>
</gene>
<dbReference type="PANTHER" id="PTHR40388">
    <property type="entry name" value="BRYOPORIN"/>
    <property type="match status" value="1"/>
</dbReference>
<dbReference type="GO" id="GO:0042151">
    <property type="term" value="C:nematocyst"/>
    <property type="evidence" value="ECO:0007669"/>
    <property type="project" value="UniProtKB-SubCell"/>
</dbReference>
<reference evidence="6" key="1">
    <citation type="submission" date="2022-11" db="EMBL/GenBank/DDBJ databases">
        <title>Chromosome-level genome of Pogonophryne albipinna.</title>
        <authorList>
            <person name="Jo E."/>
        </authorList>
    </citation>
    <scope>NUCLEOTIDE SEQUENCE</scope>
    <source>
        <strain evidence="6">SGF0006</strain>
        <tissue evidence="6">Muscle</tissue>
    </source>
</reference>
<evidence type="ECO:0000313" key="7">
    <source>
        <dbReference type="Proteomes" id="UP001219934"/>
    </source>
</evidence>
<keyword evidence="4" id="KW-0472">Membrane</keyword>
<name>A0AAD6BMT4_9TELE</name>
<dbReference type="GO" id="GO:0046930">
    <property type="term" value="C:pore complex"/>
    <property type="evidence" value="ECO:0007669"/>
    <property type="project" value="InterPro"/>
</dbReference>
<dbReference type="GO" id="GO:0015267">
    <property type="term" value="F:channel activity"/>
    <property type="evidence" value="ECO:0007669"/>
    <property type="project" value="InterPro"/>
</dbReference>
<dbReference type="GO" id="GO:0044218">
    <property type="term" value="C:other organism cell membrane"/>
    <property type="evidence" value="ECO:0007669"/>
    <property type="project" value="UniProtKB-KW"/>
</dbReference>
<accession>A0AAD6BMT4</accession>
<evidence type="ECO:0000256" key="2">
    <source>
        <dbReference type="ARBA" id="ARBA00004532"/>
    </source>
</evidence>
<keyword evidence="7" id="KW-1185">Reference proteome</keyword>
<keyword evidence="3" id="KW-1052">Target cell membrane</keyword>
<dbReference type="InterPro" id="IPR050677">
    <property type="entry name" value="Actinoporin_PFT"/>
</dbReference>
<organism evidence="6 7">
    <name type="scientific">Pogonophryne albipinna</name>
    <dbReference type="NCBI Taxonomy" id="1090488"/>
    <lineage>
        <taxon>Eukaryota</taxon>
        <taxon>Metazoa</taxon>
        <taxon>Chordata</taxon>
        <taxon>Craniata</taxon>
        <taxon>Vertebrata</taxon>
        <taxon>Euteleostomi</taxon>
        <taxon>Actinopterygii</taxon>
        <taxon>Neopterygii</taxon>
        <taxon>Teleostei</taxon>
        <taxon>Neoteleostei</taxon>
        <taxon>Acanthomorphata</taxon>
        <taxon>Eupercaria</taxon>
        <taxon>Perciformes</taxon>
        <taxon>Notothenioidei</taxon>
        <taxon>Pogonophryne</taxon>
    </lineage>
</organism>